<dbReference type="Pfam" id="PF02875">
    <property type="entry name" value="Mur_ligase_C"/>
    <property type="match status" value="1"/>
</dbReference>
<feature type="transmembrane region" description="Helical" evidence="4">
    <location>
        <begin position="110"/>
        <end position="129"/>
    </location>
</feature>
<gene>
    <name evidence="7" type="ORF">DWZ83_07505</name>
</gene>
<evidence type="ECO:0000313" key="7">
    <source>
        <dbReference type="EMBL" id="RHM09103.1"/>
    </source>
</evidence>
<proteinExistence type="predicted"/>
<evidence type="ECO:0000259" key="6">
    <source>
        <dbReference type="Pfam" id="PF08245"/>
    </source>
</evidence>
<feature type="transmembrane region" description="Helical" evidence="4">
    <location>
        <begin position="135"/>
        <end position="159"/>
    </location>
</feature>
<dbReference type="InterPro" id="IPR004101">
    <property type="entry name" value="Mur_ligase_C"/>
</dbReference>
<dbReference type="PANTHER" id="PTHR43024:SF1">
    <property type="entry name" value="UDP-N-ACETYLMURAMOYL-TRIPEPTIDE--D-ALANYL-D-ALANINE LIGASE"/>
    <property type="match status" value="1"/>
</dbReference>
<evidence type="ECO:0000256" key="3">
    <source>
        <dbReference type="ARBA" id="ARBA00022840"/>
    </source>
</evidence>
<name>A0A415P8R5_9FIRM</name>
<dbReference type="GO" id="GO:0005524">
    <property type="term" value="F:ATP binding"/>
    <property type="evidence" value="ECO:0007669"/>
    <property type="project" value="UniProtKB-KW"/>
</dbReference>
<keyword evidence="8" id="KW-1185">Reference proteome</keyword>
<keyword evidence="3" id="KW-0067">ATP-binding</keyword>
<dbReference type="Proteomes" id="UP000284868">
    <property type="component" value="Unassembled WGS sequence"/>
</dbReference>
<dbReference type="InterPro" id="IPR036615">
    <property type="entry name" value="Mur_ligase_C_dom_sf"/>
</dbReference>
<dbReference type="GO" id="GO:0016881">
    <property type="term" value="F:acid-amino acid ligase activity"/>
    <property type="evidence" value="ECO:0007669"/>
    <property type="project" value="InterPro"/>
</dbReference>
<dbReference type="Pfam" id="PF08245">
    <property type="entry name" value="Mur_ligase_M"/>
    <property type="match status" value="1"/>
</dbReference>
<dbReference type="SUPFAM" id="SSF53244">
    <property type="entry name" value="MurD-like peptide ligases, peptide-binding domain"/>
    <property type="match status" value="1"/>
</dbReference>
<comment type="caution">
    <text evidence="7">The sequence shown here is derived from an EMBL/GenBank/DDBJ whole genome shotgun (WGS) entry which is preliminary data.</text>
</comment>
<dbReference type="InterPro" id="IPR013221">
    <property type="entry name" value="Mur_ligase_cen"/>
</dbReference>
<evidence type="ECO:0000256" key="4">
    <source>
        <dbReference type="SAM" id="Phobius"/>
    </source>
</evidence>
<feature type="domain" description="Mur ligase C-terminal" evidence="5">
    <location>
        <begin position="395"/>
        <end position="515"/>
    </location>
</feature>
<evidence type="ECO:0000256" key="1">
    <source>
        <dbReference type="ARBA" id="ARBA00022598"/>
    </source>
</evidence>
<dbReference type="SUPFAM" id="SSF53623">
    <property type="entry name" value="MurD-like peptide ligases, catalytic domain"/>
    <property type="match status" value="1"/>
</dbReference>
<evidence type="ECO:0000259" key="5">
    <source>
        <dbReference type="Pfam" id="PF02875"/>
    </source>
</evidence>
<sequence length="525" mass="60638">MLNITQGTLFILCLLFLWVPTKKALLLYQQNRYQMQRYDRSLKDELCYHKEHLENICALLGVYVLLFARKEDLPCLFIMLLLMYVLVLWRKEDTTAYRKPLVYTHRVKRYLCICYVCYGLIVFYMLQIFQLYLMILLFPFFYLLPWLLLIPLGIALLPLEKQIQSMYMKEAKQLLQQHQNLHIIGITGSYGKTSVKHILYQLIAQQYYTLMTPHSYNNKMGITLTIRKQLQSLHEVFLCEMGADHVHEISALMAFVKPSWSIVTAIGPQHLSTFQTMEHIVHEKMQAIECLPKDGIGFLNIDNAWIREYPIQNTCRIVTYGTHAVADYRIKDIVYSKQGASFKIHVKGVDYAFHTKLLGKHNVVNIAAGIAVAHCLGIELSVLQELTKHLPYVEHRLQLRPTSSYTMLDDAYNSNVEGATYALEVLAKMEGKHIVVTPGFLDLGDMEENAHIRLGKQLAQVADEVILVGQHQSKHIVKGLQQAQYDSRHVYVCENIQEAFELLKQLATKDSVVLFENDLPDAFNH</sequence>
<keyword evidence="4" id="KW-0812">Transmembrane</keyword>
<dbReference type="InterPro" id="IPR036565">
    <property type="entry name" value="Mur-like_cat_sf"/>
</dbReference>
<dbReference type="AlphaFoldDB" id="A0A415P8R5"/>
<dbReference type="Gene3D" id="3.40.1190.10">
    <property type="entry name" value="Mur-like, catalytic domain"/>
    <property type="match status" value="1"/>
</dbReference>
<dbReference type="RefSeq" id="WP_118365713.1">
    <property type="nucleotide sequence ID" value="NZ_QRPK01000040.1"/>
</dbReference>
<reference evidence="7 8" key="1">
    <citation type="submission" date="2018-08" db="EMBL/GenBank/DDBJ databases">
        <title>A genome reference for cultivated species of the human gut microbiota.</title>
        <authorList>
            <person name="Zou Y."/>
            <person name="Xue W."/>
            <person name="Luo G."/>
        </authorList>
    </citation>
    <scope>NUCLEOTIDE SEQUENCE [LARGE SCALE GENOMIC DNA]</scope>
    <source>
        <strain evidence="7 8">AF35-6BH</strain>
    </source>
</reference>
<dbReference type="EMBL" id="QRPK01000040">
    <property type="protein sequence ID" value="RHM09103.1"/>
    <property type="molecule type" value="Genomic_DNA"/>
</dbReference>
<protein>
    <submittedName>
        <fullName evidence="7">UDP-N-acetylmuramoyl-tripeptide--D-alanyl-D-alanine ligase</fullName>
    </submittedName>
</protein>
<dbReference type="OrthoDB" id="9801978at2"/>
<organism evidence="7 8">
    <name type="scientific">Amedibacillus dolichus</name>
    <dbReference type="NCBI Taxonomy" id="31971"/>
    <lineage>
        <taxon>Bacteria</taxon>
        <taxon>Bacillati</taxon>
        <taxon>Bacillota</taxon>
        <taxon>Erysipelotrichia</taxon>
        <taxon>Erysipelotrichales</taxon>
        <taxon>Erysipelotrichaceae</taxon>
        <taxon>Amedibacillus</taxon>
    </lineage>
</organism>
<keyword evidence="2" id="KW-0547">Nucleotide-binding</keyword>
<keyword evidence="4" id="KW-1133">Transmembrane helix</keyword>
<evidence type="ECO:0000313" key="8">
    <source>
        <dbReference type="Proteomes" id="UP000284868"/>
    </source>
</evidence>
<evidence type="ECO:0000256" key="2">
    <source>
        <dbReference type="ARBA" id="ARBA00022741"/>
    </source>
</evidence>
<feature type="domain" description="Mur ligase central" evidence="6">
    <location>
        <begin position="186"/>
        <end position="373"/>
    </location>
</feature>
<accession>A0A415P8R5</accession>
<keyword evidence="1 7" id="KW-0436">Ligase</keyword>
<feature type="transmembrane region" description="Helical" evidence="4">
    <location>
        <begin position="73"/>
        <end position="89"/>
    </location>
</feature>
<keyword evidence="4" id="KW-0472">Membrane</keyword>
<dbReference type="Gene3D" id="3.90.190.20">
    <property type="entry name" value="Mur ligase, C-terminal domain"/>
    <property type="match status" value="1"/>
</dbReference>
<dbReference type="InterPro" id="IPR051046">
    <property type="entry name" value="MurCDEF_CellWall_CoF430Synth"/>
</dbReference>
<dbReference type="PANTHER" id="PTHR43024">
    <property type="entry name" value="UDP-N-ACETYLMURAMOYL-TRIPEPTIDE--D-ALANYL-D-ALANINE LIGASE"/>
    <property type="match status" value="1"/>
</dbReference>